<protein>
    <submittedName>
        <fullName evidence="2">Uncharacterized protein</fullName>
    </submittedName>
</protein>
<feature type="compositionally biased region" description="Basic and acidic residues" evidence="1">
    <location>
        <begin position="41"/>
        <end position="56"/>
    </location>
</feature>
<sequence length="75" mass="8057">MLLQEQHRLPPVVLHARAAPAEATEPLLVHPARTSRPPRRARGESSRWETERRGERGGGGGGGGFGLGARPLPSF</sequence>
<evidence type="ECO:0000313" key="2">
    <source>
        <dbReference type="EMBL" id="JAD17402.1"/>
    </source>
</evidence>
<feature type="region of interest" description="Disordered" evidence="1">
    <location>
        <begin position="21"/>
        <end position="75"/>
    </location>
</feature>
<name>A0A0A8Y090_ARUDO</name>
<evidence type="ECO:0000256" key="1">
    <source>
        <dbReference type="SAM" id="MobiDB-lite"/>
    </source>
</evidence>
<organism evidence="2">
    <name type="scientific">Arundo donax</name>
    <name type="common">Giant reed</name>
    <name type="synonym">Donax arundinaceus</name>
    <dbReference type="NCBI Taxonomy" id="35708"/>
    <lineage>
        <taxon>Eukaryota</taxon>
        <taxon>Viridiplantae</taxon>
        <taxon>Streptophyta</taxon>
        <taxon>Embryophyta</taxon>
        <taxon>Tracheophyta</taxon>
        <taxon>Spermatophyta</taxon>
        <taxon>Magnoliopsida</taxon>
        <taxon>Liliopsida</taxon>
        <taxon>Poales</taxon>
        <taxon>Poaceae</taxon>
        <taxon>PACMAD clade</taxon>
        <taxon>Arundinoideae</taxon>
        <taxon>Arundineae</taxon>
        <taxon>Arundo</taxon>
    </lineage>
</organism>
<reference evidence="2" key="1">
    <citation type="submission" date="2014-09" db="EMBL/GenBank/DDBJ databases">
        <authorList>
            <person name="Magalhaes I.L.F."/>
            <person name="Oliveira U."/>
            <person name="Santos F.R."/>
            <person name="Vidigal T.H.D.A."/>
            <person name="Brescovit A.D."/>
            <person name="Santos A.J."/>
        </authorList>
    </citation>
    <scope>NUCLEOTIDE SEQUENCE</scope>
    <source>
        <tissue evidence="2">Shoot tissue taken approximately 20 cm above the soil surface</tissue>
    </source>
</reference>
<accession>A0A0A8Y090</accession>
<dbReference type="AlphaFoldDB" id="A0A0A8Y090"/>
<feature type="compositionally biased region" description="Gly residues" evidence="1">
    <location>
        <begin position="57"/>
        <end position="67"/>
    </location>
</feature>
<reference evidence="2" key="2">
    <citation type="journal article" date="2015" name="Data Brief">
        <title>Shoot transcriptome of the giant reed, Arundo donax.</title>
        <authorList>
            <person name="Barrero R.A."/>
            <person name="Guerrero F.D."/>
            <person name="Moolhuijzen P."/>
            <person name="Goolsby J.A."/>
            <person name="Tidwell J."/>
            <person name="Bellgard S.E."/>
            <person name="Bellgard M.I."/>
        </authorList>
    </citation>
    <scope>NUCLEOTIDE SEQUENCE</scope>
    <source>
        <tissue evidence="2">Shoot tissue taken approximately 20 cm above the soil surface</tissue>
    </source>
</reference>
<proteinExistence type="predicted"/>
<dbReference type="EMBL" id="GBRH01280493">
    <property type="protein sequence ID" value="JAD17402.1"/>
    <property type="molecule type" value="Transcribed_RNA"/>
</dbReference>